<reference evidence="1" key="2">
    <citation type="submission" date="2023-07" db="EMBL/GenBank/DDBJ databases">
        <authorList>
            <person name="Aydin F."/>
            <person name="Tarhane S."/>
            <person name="Saticioglu I.B."/>
            <person name="Karakaya E."/>
            <person name="Abay S."/>
            <person name="Guran O."/>
            <person name="Bozkurt E."/>
            <person name="Uzum N."/>
            <person name="Olgun K."/>
            <person name="Jablonski D."/>
        </authorList>
    </citation>
    <scope>NUCLEOTIDE SEQUENCE</scope>
    <source>
        <strain evidence="1">Faydin-H75</strain>
    </source>
</reference>
<dbReference type="AlphaFoldDB" id="A0AA90PKP4"/>
<dbReference type="RefSeq" id="WP_305517739.1">
    <property type="nucleotide sequence ID" value="NZ_JAUPEV010000017.1"/>
</dbReference>
<evidence type="ECO:0000313" key="3">
    <source>
        <dbReference type="Proteomes" id="UP001177258"/>
    </source>
</evidence>
<protein>
    <submittedName>
        <fullName evidence="2">Uncharacterized protein</fullName>
    </submittedName>
</protein>
<gene>
    <name evidence="1" type="ORF">Q5I04_08285</name>
    <name evidence="2" type="ORF">Q5I06_08240</name>
</gene>
<comment type="caution">
    <text evidence="2">The sequence shown here is derived from an EMBL/GenBank/DDBJ whole genome shotgun (WGS) entry which is preliminary data.</text>
</comment>
<dbReference type="EMBL" id="JAUYZK010000015">
    <property type="protein sequence ID" value="MDP2539761.1"/>
    <property type="molecule type" value="Genomic_DNA"/>
</dbReference>
<reference evidence="1 3" key="3">
    <citation type="journal article" date="2024" name="Syst. Appl. Microbiol.">
        <title>Helicobacter cappadocius sp. nov., from lizards: The first psychrotrophic Helicobacter species.</title>
        <authorList>
            <person name="Aydin F."/>
            <person name="Tarhane S."/>
            <person name="Karakaya E."/>
            <person name="Abay S."/>
            <person name="Kayman T."/>
            <person name="Guran O."/>
            <person name="Bozkurt E."/>
            <person name="Uzum N."/>
            <person name="Avci A."/>
            <person name="Olgun K."/>
            <person name="Jablonski D."/>
            <person name="Guran C."/>
            <person name="Burcin Saticioglu I."/>
        </authorList>
    </citation>
    <scope>NUCLEOTIDE SEQUENCE [LARGE SCALE GENOMIC DNA]</scope>
    <source>
        <strain evidence="1">Faydin-H75</strain>
        <strain evidence="3">faydin-H76</strain>
    </source>
</reference>
<dbReference type="Proteomes" id="UP001177258">
    <property type="component" value="Unassembled WGS sequence"/>
</dbReference>
<evidence type="ECO:0000313" key="4">
    <source>
        <dbReference type="Proteomes" id="UP001240777"/>
    </source>
</evidence>
<reference evidence="2 4" key="1">
    <citation type="submission" date="2023-07" db="EMBL/GenBank/DDBJ databases">
        <title>Unpublished Manusciprt.</title>
        <authorList>
            <person name="Aydin F."/>
            <person name="Tarhane S."/>
            <person name="Saticioglu I.B."/>
            <person name="Karakaya E."/>
            <person name="Abay S."/>
            <person name="Guran O."/>
            <person name="Bozkurt E."/>
            <person name="Uzum N."/>
            <person name="Olgun K."/>
            <person name="Jablonski D."/>
        </authorList>
    </citation>
    <scope>NUCLEOTIDE SEQUENCE</scope>
    <source>
        <strain evidence="4">faydin-H75</strain>
        <strain evidence="2">Faydin-H76</strain>
    </source>
</reference>
<dbReference type="Proteomes" id="UP001240777">
    <property type="component" value="Unassembled WGS sequence"/>
</dbReference>
<evidence type="ECO:0000313" key="1">
    <source>
        <dbReference type="EMBL" id="MDO7253900.1"/>
    </source>
</evidence>
<accession>A0AA90PKP4</accession>
<name>A0AA90PKP4_9HELI</name>
<organism evidence="2 3">
    <name type="scientific">Helicobacter cappadocius</name>
    <dbReference type="NCBI Taxonomy" id="3063998"/>
    <lineage>
        <taxon>Bacteria</taxon>
        <taxon>Pseudomonadati</taxon>
        <taxon>Campylobacterota</taxon>
        <taxon>Epsilonproteobacteria</taxon>
        <taxon>Campylobacterales</taxon>
        <taxon>Helicobacteraceae</taxon>
        <taxon>Helicobacter</taxon>
    </lineage>
</organism>
<proteinExistence type="predicted"/>
<sequence>MSNLEQDLSKHIQKALNKTINKIQKEQAKIIKEEMDLPLAKIKKMSRVKKAQMNNLKASIMSLDTLVSLKHFKKSPVKSGKKIIGINVKLNKSTKVFLKGHFIAKNKDKGGEFIAIRENSKHSRNPNFNYKASRKSYAGFNGSSKLYYPMSSKSFAEIAKEQTNKLMPKAKEMFLKELDR</sequence>
<keyword evidence="4" id="KW-1185">Reference proteome</keyword>
<dbReference type="EMBL" id="JAUPEV010000017">
    <property type="protein sequence ID" value="MDO7253900.1"/>
    <property type="molecule type" value="Genomic_DNA"/>
</dbReference>
<evidence type="ECO:0000313" key="2">
    <source>
        <dbReference type="EMBL" id="MDP2539761.1"/>
    </source>
</evidence>